<name>A0ACB8SF36_9AGAM</name>
<keyword evidence="2" id="KW-1185">Reference proteome</keyword>
<sequence length="338" mass="40232">MGELDSDSYTLTPLSPTLAIERPELSLVLNRTHKPDRQYTPLTLRHAFPLVGKYLQRPDLEADIKFHSFEVDMSTFSINVLLPSLIASVDAAWTPHSHDEEDSGMHLRKLEQRMQERLEQRMFEQLEARMKEHRRQTIREQELFRQEHRQQSLLEQELFRQEHRQQSLLEQELFRQEHRQQSLLEQEAMRQEHAQEQRQQAESIVQLQREMPALRSEIQSLKHANEQLRIAQRELREEKEADARHIAQLQADVAMWKEKANQLERDCQLLRMAYEDQGRQIADLNTVHSMSIYPQGWERRRPNQNAALTERRPGDARARREAQVAPRTEQQLWLSRLA</sequence>
<proteinExistence type="predicted"/>
<reference evidence="1" key="2">
    <citation type="journal article" date="2022" name="New Phytol.">
        <title>Evolutionary transition to the ectomycorrhizal habit in the genomes of a hyperdiverse lineage of mushroom-forming fungi.</title>
        <authorList>
            <person name="Looney B."/>
            <person name="Miyauchi S."/>
            <person name="Morin E."/>
            <person name="Drula E."/>
            <person name="Courty P.E."/>
            <person name="Kohler A."/>
            <person name="Kuo A."/>
            <person name="LaButti K."/>
            <person name="Pangilinan J."/>
            <person name="Lipzen A."/>
            <person name="Riley R."/>
            <person name="Andreopoulos W."/>
            <person name="He G."/>
            <person name="Johnson J."/>
            <person name="Nolan M."/>
            <person name="Tritt A."/>
            <person name="Barry K.W."/>
            <person name="Grigoriev I.V."/>
            <person name="Nagy L.G."/>
            <person name="Hibbett D."/>
            <person name="Henrissat B."/>
            <person name="Matheny P.B."/>
            <person name="Labbe J."/>
            <person name="Martin F.M."/>
        </authorList>
    </citation>
    <scope>NUCLEOTIDE SEQUENCE</scope>
    <source>
        <strain evidence="1">HHB10654</strain>
    </source>
</reference>
<dbReference type="EMBL" id="MU277470">
    <property type="protein sequence ID" value="KAI0054376.1"/>
    <property type="molecule type" value="Genomic_DNA"/>
</dbReference>
<evidence type="ECO:0000313" key="1">
    <source>
        <dbReference type="EMBL" id="KAI0054376.1"/>
    </source>
</evidence>
<reference evidence="1" key="1">
    <citation type="submission" date="2021-03" db="EMBL/GenBank/DDBJ databases">
        <authorList>
            <consortium name="DOE Joint Genome Institute"/>
            <person name="Ahrendt S."/>
            <person name="Looney B.P."/>
            <person name="Miyauchi S."/>
            <person name="Morin E."/>
            <person name="Drula E."/>
            <person name="Courty P.E."/>
            <person name="Chicoki N."/>
            <person name="Fauchery L."/>
            <person name="Kohler A."/>
            <person name="Kuo A."/>
            <person name="Labutti K."/>
            <person name="Pangilinan J."/>
            <person name="Lipzen A."/>
            <person name="Riley R."/>
            <person name="Andreopoulos W."/>
            <person name="He G."/>
            <person name="Johnson J."/>
            <person name="Barry K.W."/>
            <person name="Grigoriev I.V."/>
            <person name="Nagy L."/>
            <person name="Hibbett D."/>
            <person name="Henrissat B."/>
            <person name="Matheny P.B."/>
            <person name="Labbe J."/>
            <person name="Martin F."/>
        </authorList>
    </citation>
    <scope>NUCLEOTIDE SEQUENCE</scope>
    <source>
        <strain evidence="1">HHB10654</strain>
    </source>
</reference>
<protein>
    <submittedName>
        <fullName evidence="1">Uncharacterized protein</fullName>
    </submittedName>
</protein>
<accession>A0ACB8SF36</accession>
<organism evidence="1 2">
    <name type="scientific">Artomyces pyxidatus</name>
    <dbReference type="NCBI Taxonomy" id="48021"/>
    <lineage>
        <taxon>Eukaryota</taxon>
        <taxon>Fungi</taxon>
        <taxon>Dikarya</taxon>
        <taxon>Basidiomycota</taxon>
        <taxon>Agaricomycotina</taxon>
        <taxon>Agaricomycetes</taxon>
        <taxon>Russulales</taxon>
        <taxon>Auriscalpiaceae</taxon>
        <taxon>Artomyces</taxon>
    </lineage>
</organism>
<comment type="caution">
    <text evidence="1">The sequence shown here is derived from an EMBL/GenBank/DDBJ whole genome shotgun (WGS) entry which is preliminary data.</text>
</comment>
<dbReference type="Proteomes" id="UP000814140">
    <property type="component" value="Unassembled WGS sequence"/>
</dbReference>
<gene>
    <name evidence="1" type="ORF">BV25DRAFT_810258</name>
</gene>
<evidence type="ECO:0000313" key="2">
    <source>
        <dbReference type="Proteomes" id="UP000814140"/>
    </source>
</evidence>